<dbReference type="RefSeq" id="WP_283077991.1">
    <property type="nucleotide sequence ID" value="NZ_CP121671.1"/>
</dbReference>
<dbReference type="InterPro" id="IPR050832">
    <property type="entry name" value="Bact_Acetyltransf"/>
</dbReference>
<dbReference type="CDD" id="cd04301">
    <property type="entry name" value="NAT_SF"/>
    <property type="match status" value="1"/>
</dbReference>
<dbReference type="Proteomes" id="UP001221597">
    <property type="component" value="Chromosome"/>
</dbReference>
<dbReference type="EC" id="2.3.1.-" evidence="4"/>
<dbReference type="Pfam" id="PF00583">
    <property type="entry name" value="Acetyltransf_1"/>
    <property type="match status" value="1"/>
</dbReference>
<protein>
    <submittedName>
        <fullName evidence="4">GNAT family N-acetyltransferase</fullName>
        <ecNumber evidence="4">2.3.1.-</ecNumber>
    </submittedName>
</protein>
<dbReference type="InterPro" id="IPR000182">
    <property type="entry name" value="GNAT_dom"/>
</dbReference>
<dbReference type="EMBL" id="CP121671">
    <property type="protein sequence ID" value="WFT76033.1"/>
    <property type="molecule type" value="Genomic_DNA"/>
</dbReference>
<accession>A0ABY8J0L7</accession>
<keyword evidence="1 4" id="KW-0808">Transferase</keyword>
<evidence type="ECO:0000313" key="4">
    <source>
        <dbReference type="EMBL" id="WFT76033.1"/>
    </source>
</evidence>
<dbReference type="SUPFAM" id="SSF55729">
    <property type="entry name" value="Acyl-CoA N-acyltransferases (Nat)"/>
    <property type="match status" value="1"/>
</dbReference>
<dbReference type="GO" id="GO:0016746">
    <property type="term" value="F:acyltransferase activity"/>
    <property type="evidence" value="ECO:0007669"/>
    <property type="project" value="UniProtKB-KW"/>
</dbReference>
<keyword evidence="5" id="KW-1185">Reference proteome</keyword>
<dbReference type="PANTHER" id="PTHR43877">
    <property type="entry name" value="AMINOALKYLPHOSPHONATE N-ACETYLTRANSFERASE-RELATED-RELATED"/>
    <property type="match status" value="1"/>
</dbReference>
<dbReference type="Gene3D" id="3.40.630.30">
    <property type="match status" value="1"/>
</dbReference>
<dbReference type="InterPro" id="IPR016181">
    <property type="entry name" value="Acyl_CoA_acyltransferase"/>
</dbReference>
<name>A0ABY8J0L7_9BACI</name>
<dbReference type="PROSITE" id="PS51186">
    <property type="entry name" value="GNAT"/>
    <property type="match status" value="1"/>
</dbReference>
<evidence type="ECO:0000259" key="3">
    <source>
        <dbReference type="PROSITE" id="PS51186"/>
    </source>
</evidence>
<feature type="domain" description="N-acetyltransferase" evidence="3">
    <location>
        <begin position="1"/>
        <end position="167"/>
    </location>
</feature>
<proteinExistence type="predicted"/>
<evidence type="ECO:0000256" key="2">
    <source>
        <dbReference type="ARBA" id="ARBA00023315"/>
    </source>
</evidence>
<keyword evidence="2 4" id="KW-0012">Acyltransferase</keyword>
<evidence type="ECO:0000313" key="5">
    <source>
        <dbReference type="Proteomes" id="UP001221597"/>
    </source>
</evidence>
<evidence type="ECO:0000256" key="1">
    <source>
        <dbReference type="ARBA" id="ARBA00022679"/>
    </source>
</evidence>
<reference evidence="4 5" key="1">
    <citation type="submission" date="2023-04" db="EMBL/GenBank/DDBJ databases">
        <title>Genome sequence of Halobacillus naozhouensis KACC 21980.</title>
        <authorList>
            <person name="Kim S."/>
            <person name="Heo J."/>
            <person name="Kwon S.-W."/>
        </authorList>
    </citation>
    <scope>NUCLEOTIDE SEQUENCE [LARGE SCALE GENOMIC DNA]</scope>
    <source>
        <strain evidence="4 5">KCTC 13234</strain>
    </source>
</reference>
<organism evidence="4 5">
    <name type="scientific">Halobacillus naozhouensis</name>
    <dbReference type="NCBI Taxonomy" id="554880"/>
    <lineage>
        <taxon>Bacteria</taxon>
        <taxon>Bacillati</taxon>
        <taxon>Bacillota</taxon>
        <taxon>Bacilli</taxon>
        <taxon>Bacillales</taxon>
        <taxon>Bacillaceae</taxon>
        <taxon>Halobacillus</taxon>
    </lineage>
</organism>
<gene>
    <name evidence="4" type="ORF">P9989_06630</name>
</gene>
<dbReference type="PANTHER" id="PTHR43877:SF1">
    <property type="entry name" value="ACETYLTRANSFERASE"/>
    <property type="match status" value="1"/>
</dbReference>
<sequence>MKVREAMEDDAAAIARISVDTWRAAYQGLVPNSFLQQMSYGERTNKWKQKLADLNMKTYVAETEKGEVVGYANGGPIRGGGPEEAELYAIYIFPEYQGLGVGKQLISPLVNMFLQQNFKQMVVWMLEGNRAASFYESLGAAKFGHDTMKLAGKTLTLQGYRFKDLTELLAHVKQN</sequence>